<evidence type="ECO:0000256" key="3">
    <source>
        <dbReference type="ARBA" id="ARBA00022475"/>
    </source>
</evidence>
<comment type="similarity">
    <text evidence="7">Belongs to the binding-protein-dependent transport system permease family.</text>
</comment>
<dbReference type="EMBL" id="JACJVQ010000003">
    <property type="protein sequence ID" value="MBB6633167.1"/>
    <property type="molecule type" value="Genomic_DNA"/>
</dbReference>
<evidence type="ECO:0000256" key="1">
    <source>
        <dbReference type="ARBA" id="ARBA00004651"/>
    </source>
</evidence>
<feature type="transmembrane region" description="Helical" evidence="7">
    <location>
        <begin position="161"/>
        <end position="181"/>
    </location>
</feature>
<evidence type="ECO:0000313" key="9">
    <source>
        <dbReference type="EMBL" id="MBB6633167.1"/>
    </source>
</evidence>
<feature type="transmembrane region" description="Helical" evidence="7">
    <location>
        <begin position="12"/>
        <end position="32"/>
    </location>
</feature>
<evidence type="ECO:0000256" key="7">
    <source>
        <dbReference type="RuleBase" id="RU363032"/>
    </source>
</evidence>
<feature type="transmembrane region" description="Helical" evidence="7">
    <location>
        <begin position="201"/>
        <end position="223"/>
    </location>
</feature>
<feature type="domain" description="ABC transmembrane type-1" evidence="8">
    <location>
        <begin position="70"/>
        <end position="288"/>
    </location>
</feature>
<dbReference type="CDD" id="cd06261">
    <property type="entry name" value="TM_PBP2"/>
    <property type="match status" value="1"/>
</dbReference>
<accession>A0A841SU60</accession>
<dbReference type="Pfam" id="PF00528">
    <property type="entry name" value="BPD_transp_1"/>
    <property type="match status" value="1"/>
</dbReference>
<feature type="transmembrane region" description="Helical" evidence="7">
    <location>
        <begin position="74"/>
        <end position="97"/>
    </location>
</feature>
<evidence type="ECO:0000256" key="2">
    <source>
        <dbReference type="ARBA" id="ARBA00022448"/>
    </source>
</evidence>
<keyword evidence="4 7" id="KW-0812">Transmembrane</keyword>
<evidence type="ECO:0000259" key="8">
    <source>
        <dbReference type="PROSITE" id="PS50928"/>
    </source>
</evidence>
<dbReference type="InterPro" id="IPR050809">
    <property type="entry name" value="UgpAE/MalFG_permease"/>
</dbReference>
<organism evidence="9 10">
    <name type="scientific">Cohnella thailandensis</name>
    <dbReference type="NCBI Taxonomy" id="557557"/>
    <lineage>
        <taxon>Bacteria</taxon>
        <taxon>Bacillati</taxon>
        <taxon>Bacillota</taxon>
        <taxon>Bacilli</taxon>
        <taxon>Bacillales</taxon>
        <taxon>Paenibacillaceae</taxon>
        <taxon>Cohnella</taxon>
    </lineage>
</organism>
<dbReference type="PANTHER" id="PTHR43227:SF11">
    <property type="entry name" value="BLL4140 PROTEIN"/>
    <property type="match status" value="1"/>
</dbReference>
<protein>
    <submittedName>
        <fullName evidence="9">Sugar ABC transporter permease</fullName>
    </submittedName>
</protein>
<dbReference type="Gene3D" id="1.10.3720.10">
    <property type="entry name" value="MetI-like"/>
    <property type="match status" value="1"/>
</dbReference>
<gene>
    <name evidence="9" type="ORF">H7B67_03435</name>
</gene>
<comment type="caution">
    <text evidence="9">The sequence shown here is derived from an EMBL/GenBank/DDBJ whole genome shotgun (WGS) entry which is preliminary data.</text>
</comment>
<sequence>MSFRRKRKIAWTYLFLAPQFVLLAAFTVYPILMSYVYSLYDWSGIGPLNDFVGLSNFRAVLEDSSFWNAFRNNMIYMFFLTVLSLPTTFVAALVLNLKFLRGRTAYRTLLFLPVVTTAAIIGIVLKFIFGNDNALFNNVLISLGILKEPVGWLADPTKAMIVLIAVGVWKLFGMIMIYWLAGLQSLPSEVFDAAKMDGAGYLATVRYLTVPLLLPVATVILLLTALNGMHVFDMVTTLTGGGPYFATDMVDLYIYRYVFASGGFPQMGYASAAGIIFGLSIFALSVLLGGLVRVSGGKKAKSDAGWGG</sequence>
<comment type="subcellular location">
    <subcellularLocation>
        <location evidence="1 7">Cell membrane</location>
        <topology evidence="1 7">Multi-pass membrane protein</topology>
    </subcellularLocation>
</comment>
<evidence type="ECO:0000313" key="10">
    <source>
        <dbReference type="Proteomes" id="UP000535838"/>
    </source>
</evidence>
<feature type="transmembrane region" description="Helical" evidence="7">
    <location>
        <begin position="267"/>
        <end position="292"/>
    </location>
</feature>
<dbReference type="SUPFAM" id="SSF161098">
    <property type="entry name" value="MetI-like"/>
    <property type="match status" value="1"/>
</dbReference>
<name>A0A841SU60_9BACL</name>
<keyword evidence="6 7" id="KW-0472">Membrane</keyword>
<dbReference type="RefSeq" id="WP_185118396.1">
    <property type="nucleotide sequence ID" value="NZ_JACJVQ010000003.1"/>
</dbReference>
<keyword evidence="10" id="KW-1185">Reference proteome</keyword>
<feature type="transmembrane region" description="Helical" evidence="7">
    <location>
        <begin position="109"/>
        <end position="129"/>
    </location>
</feature>
<dbReference type="GO" id="GO:0055085">
    <property type="term" value="P:transmembrane transport"/>
    <property type="evidence" value="ECO:0007669"/>
    <property type="project" value="InterPro"/>
</dbReference>
<dbReference type="GO" id="GO:0005886">
    <property type="term" value="C:plasma membrane"/>
    <property type="evidence" value="ECO:0007669"/>
    <property type="project" value="UniProtKB-SubCell"/>
</dbReference>
<evidence type="ECO:0000256" key="4">
    <source>
        <dbReference type="ARBA" id="ARBA00022692"/>
    </source>
</evidence>
<dbReference type="InterPro" id="IPR035906">
    <property type="entry name" value="MetI-like_sf"/>
</dbReference>
<dbReference type="PANTHER" id="PTHR43227">
    <property type="entry name" value="BLL4140 PROTEIN"/>
    <property type="match status" value="1"/>
</dbReference>
<keyword evidence="5 7" id="KW-1133">Transmembrane helix</keyword>
<dbReference type="InterPro" id="IPR000515">
    <property type="entry name" value="MetI-like"/>
</dbReference>
<reference evidence="9 10" key="1">
    <citation type="submission" date="2020-08" db="EMBL/GenBank/DDBJ databases">
        <title>Cohnella phylogeny.</title>
        <authorList>
            <person name="Dunlap C."/>
        </authorList>
    </citation>
    <scope>NUCLEOTIDE SEQUENCE [LARGE SCALE GENOMIC DNA]</scope>
    <source>
        <strain evidence="9 10">DSM 25241</strain>
    </source>
</reference>
<evidence type="ECO:0000256" key="6">
    <source>
        <dbReference type="ARBA" id="ARBA00023136"/>
    </source>
</evidence>
<evidence type="ECO:0000256" key="5">
    <source>
        <dbReference type="ARBA" id="ARBA00022989"/>
    </source>
</evidence>
<keyword evidence="2 7" id="KW-0813">Transport</keyword>
<dbReference type="PROSITE" id="PS50928">
    <property type="entry name" value="ABC_TM1"/>
    <property type="match status" value="1"/>
</dbReference>
<dbReference type="Proteomes" id="UP000535838">
    <property type="component" value="Unassembled WGS sequence"/>
</dbReference>
<keyword evidence="3" id="KW-1003">Cell membrane</keyword>
<proteinExistence type="inferred from homology"/>
<dbReference type="AlphaFoldDB" id="A0A841SU60"/>